<sequence length="205" mass="24145">MSSFLDPPELRNRVYEYLGSDLTEERFKHIRIVDGTIISHPLARTCRQLRTECTPIFDPYHLREYNTIESIEAVVQDFKFEGFRRLLERVVDVQQRQRWSYGNAKLPLVHITVELTAPAKDDLDGLRSWLRRHKDARMRAVQLRYTVIFNCQRYDVRWANVVCSETRKMTSPVPGFAVPGEGCSLREAMETAVNRLTWELKRSRE</sequence>
<dbReference type="Proteomes" id="UP001324427">
    <property type="component" value="Unassembled WGS sequence"/>
</dbReference>
<evidence type="ECO:0000313" key="2">
    <source>
        <dbReference type="Proteomes" id="UP001324427"/>
    </source>
</evidence>
<dbReference type="AlphaFoldDB" id="A0AAV9JMU3"/>
<reference evidence="1 2" key="1">
    <citation type="submission" date="2021-11" db="EMBL/GenBank/DDBJ databases">
        <title>Black yeast isolated from Biological Soil Crust.</title>
        <authorList>
            <person name="Kurbessoian T."/>
        </authorList>
    </citation>
    <scope>NUCLEOTIDE SEQUENCE [LARGE SCALE GENOMIC DNA]</scope>
    <source>
        <strain evidence="1 2">CCFEE 5522</strain>
    </source>
</reference>
<proteinExistence type="predicted"/>
<comment type="caution">
    <text evidence="1">The sequence shown here is derived from an EMBL/GenBank/DDBJ whole genome shotgun (WGS) entry which is preliminary data.</text>
</comment>
<keyword evidence="2" id="KW-1185">Reference proteome</keyword>
<protein>
    <submittedName>
        <fullName evidence="1">Uncharacterized protein</fullName>
    </submittedName>
</protein>
<evidence type="ECO:0000313" key="1">
    <source>
        <dbReference type="EMBL" id="KAK4546867.1"/>
    </source>
</evidence>
<organism evidence="1 2">
    <name type="scientific">Oleoguttula mirabilis</name>
    <dbReference type="NCBI Taxonomy" id="1507867"/>
    <lineage>
        <taxon>Eukaryota</taxon>
        <taxon>Fungi</taxon>
        <taxon>Dikarya</taxon>
        <taxon>Ascomycota</taxon>
        <taxon>Pezizomycotina</taxon>
        <taxon>Dothideomycetes</taxon>
        <taxon>Dothideomycetidae</taxon>
        <taxon>Mycosphaerellales</taxon>
        <taxon>Teratosphaeriaceae</taxon>
        <taxon>Oleoguttula</taxon>
    </lineage>
</organism>
<name>A0AAV9JMU3_9PEZI</name>
<gene>
    <name evidence="1" type="ORF">LTR36_001599</name>
</gene>
<dbReference type="EMBL" id="JAVFHQ010000013">
    <property type="protein sequence ID" value="KAK4546867.1"/>
    <property type="molecule type" value="Genomic_DNA"/>
</dbReference>
<accession>A0AAV9JMU3</accession>